<proteinExistence type="predicted"/>
<protein>
    <submittedName>
        <fullName evidence="3">Uncharacterized protein</fullName>
    </submittedName>
</protein>
<sequence length="419" mass="45921">MQEREHGDPFTASYATPSQQSQQSPYPDHPATLPPHPQAPYGAYTTDSQLTEYRNDPVKPARRRLVQQLRAPAHGRQRAAVTELRPWHAWSRTSGATSRSRRGPLRGGRAHKKMDAIVQRELGVGRRQDMCSGFGRAVRAQAALPSRRRVEKGARAHGRRSLPFHSFCPSVPSTKVDAQPPSSDTDLLFSEARGNGAQLQARCRGDRTGRPQAIRVLVNTASEYGAASEAAGAAGGCNSLRLLSPAAGVGFVCARTRVSVERRVERAFCWRLSWAHVAYGVGTILIPMWFPVLALAEYRGRAGFPKAGISPRGDGMDRSSHQTIPTCIHCQYQHPYQPDIGSFSLAVLESWDIPKIYQFVRLTASQPWSNGFPCGMMGHHLGRVVDGSEGSAGNLFLVKAGCTVYNVRTCDLNSDSHFL</sequence>
<keyword evidence="2" id="KW-1133">Transmembrane helix</keyword>
<evidence type="ECO:0000256" key="1">
    <source>
        <dbReference type="SAM" id="MobiDB-lite"/>
    </source>
</evidence>
<feature type="region of interest" description="Disordered" evidence="1">
    <location>
        <begin position="90"/>
        <end position="110"/>
    </location>
</feature>
<evidence type="ECO:0000256" key="2">
    <source>
        <dbReference type="SAM" id="Phobius"/>
    </source>
</evidence>
<accession>A0AAD7DLI9</accession>
<dbReference type="EMBL" id="JARKIE010000041">
    <property type="protein sequence ID" value="KAJ7694546.1"/>
    <property type="molecule type" value="Genomic_DNA"/>
</dbReference>
<name>A0AAD7DLI9_MYCRO</name>
<feature type="region of interest" description="Disordered" evidence="1">
    <location>
        <begin position="1"/>
        <end position="45"/>
    </location>
</feature>
<evidence type="ECO:0000313" key="3">
    <source>
        <dbReference type="EMBL" id="KAJ7694546.1"/>
    </source>
</evidence>
<dbReference type="Proteomes" id="UP001221757">
    <property type="component" value="Unassembled WGS sequence"/>
</dbReference>
<keyword evidence="4" id="KW-1185">Reference proteome</keyword>
<organism evidence="3 4">
    <name type="scientific">Mycena rosella</name>
    <name type="common">Pink bonnet</name>
    <name type="synonym">Agaricus rosellus</name>
    <dbReference type="NCBI Taxonomy" id="1033263"/>
    <lineage>
        <taxon>Eukaryota</taxon>
        <taxon>Fungi</taxon>
        <taxon>Dikarya</taxon>
        <taxon>Basidiomycota</taxon>
        <taxon>Agaricomycotina</taxon>
        <taxon>Agaricomycetes</taxon>
        <taxon>Agaricomycetidae</taxon>
        <taxon>Agaricales</taxon>
        <taxon>Marasmiineae</taxon>
        <taxon>Mycenaceae</taxon>
        <taxon>Mycena</taxon>
    </lineage>
</organism>
<keyword evidence="2" id="KW-0812">Transmembrane</keyword>
<feature type="compositionally biased region" description="Basic residues" evidence="1">
    <location>
        <begin position="99"/>
        <end position="110"/>
    </location>
</feature>
<comment type="caution">
    <text evidence="3">The sequence shown here is derived from an EMBL/GenBank/DDBJ whole genome shotgun (WGS) entry which is preliminary data.</text>
</comment>
<feature type="transmembrane region" description="Helical" evidence="2">
    <location>
        <begin position="274"/>
        <end position="296"/>
    </location>
</feature>
<dbReference type="AlphaFoldDB" id="A0AAD7DLI9"/>
<reference evidence="3" key="1">
    <citation type="submission" date="2023-03" db="EMBL/GenBank/DDBJ databases">
        <title>Massive genome expansion in bonnet fungi (Mycena s.s.) driven by repeated elements and novel gene families across ecological guilds.</title>
        <authorList>
            <consortium name="Lawrence Berkeley National Laboratory"/>
            <person name="Harder C.B."/>
            <person name="Miyauchi S."/>
            <person name="Viragh M."/>
            <person name="Kuo A."/>
            <person name="Thoen E."/>
            <person name="Andreopoulos B."/>
            <person name="Lu D."/>
            <person name="Skrede I."/>
            <person name="Drula E."/>
            <person name="Henrissat B."/>
            <person name="Morin E."/>
            <person name="Kohler A."/>
            <person name="Barry K."/>
            <person name="LaButti K."/>
            <person name="Morin E."/>
            <person name="Salamov A."/>
            <person name="Lipzen A."/>
            <person name="Mereny Z."/>
            <person name="Hegedus B."/>
            <person name="Baldrian P."/>
            <person name="Stursova M."/>
            <person name="Weitz H."/>
            <person name="Taylor A."/>
            <person name="Grigoriev I.V."/>
            <person name="Nagy L.G."/>
            <person name="Martin F."/>
            <person name="Kauserud H."/>
        </authorList>
    </citation>
    <scope>NUCLEOTIDE SEQUENCE</scope>
    <source>
        <strain evidence="3">CBHHK067</strain>
    </source>
</reference>
<gene>
    <name evidence="3" type="ORF">B0H17DRAFT_1131854</name>
</gene>
<keyword evidence="2" id="KW-0472">Membrane</keyword>
<evidence type="ECO:0000313" key="4">
    <source>
        <dbReference type="Proteomes" id="UP001221757"/>
    </source>
</evidence>
<feature type="compositionally biased region" description="Low complexity" evidence="1">
    <location>
        <begin position="11"/>
        <end position="26"/>
    </location>
</feature>